<dbReference type="PIRSF" id="PIRSF034586">
    <property type="entry name" value="Vir_effector_SfrC"/>
    <property type="match status" value="1"/>
</dbReference>
<dbReference type="Proteomes" id="UP000036325">
    <property type="component" value="Unassembled WGS sequence"/>
</dbReference>
<dbReference type="PROSITE" id="PS50042">
    <property type="entry name" value="CNMP_BINDING_3"/>
    <property type="match status" value="1"/>
</dbReference>
<comment type="caution">
    <text evidence="2">The sequence shown here is derived from an EMBL/GenBank/DDBJ whole genome shotgun (WGS) entry which is preliminary data.</text>
</comment>
<evidence type="ECO:0000259" key="1">
    <source>
        <dbReference type="PROSITE" id="PS50042"/>
    </source>
</evidence>
<dbReference type="AlphaFoldDB" id="A0A0J6IPB7"/>
<dbReference type="STRING" id="1608994.TU86_08310"/>
<feature type="domain" description="Cyclic nucleotide-binding" evidence="1">
    <location>
        <begin position="693"/>
        <end position="731"/>
    </location>
</feature>
<organism evidence="2 3">
    <name type="scientific">Pseudomonas weihenstephanensis</name>
    <dbReference type="NCBI Taxonomy" id="1608994"/>
    <lineage>
        <taxon>Bacteria</taxon>
        <taxon>Pseudomonadati</taxon>
        <taxon>Pseudomonadota</taxon>
        <taxon>Gammaproteobacteria</taxon>
        <taxon>Pseudomonadales</taxon>
        <taxon>Pseudomonadaceae</taxon>
        <taxon>Pseudomonas</taxon>
    </lineage>
</organism>
<evidence type="ECO:0000313" key="2">
    <source>
        <dbReference type="EMBL" id="KMN14004.1"/>
    </source>
</evidence>
<dbReference type="InterPro" id="IPR000595">
    <property type="entry name" value="cNMP-bd_dom"/>
</dbReference>
<dbReference type="EMBL" id="JYLF01000003">
    <property type="protein sequence ID" value="KMN14004.1"/>
    <property type="molecule type" value="Genomic_DNA"/>
</dbReference>
<sequence>MSNQTPEQIALTHGWNAVYDGAGQALEWVDKTRVTAPKLERDAYDLKLGLYQARNLARNLGRVAGTPMTTGFFGLSQAGKSYLISALAAGVNGALETKFGEERLDFIQDINPSGGGTEATGLVTRFSRLAKPSEDPAYPVELKLFREVELAKIFGNTWFKDFDQEKIAFEIDEAMVRQVLQPFEGRESGPVQSGFSAEDVVSLMDYLNQSFEKSLKILTHHYWPKVIELAPRLTAQERGEVFSILWGKQDGLTQVYQQLGASLNRLGMPDTVFAPLSVLAERVGTEYDRRNSIMNVDILERYGSAIDVPVSVRPWIDGKLHNASSISLVQLAALTAEMTFRLVEVPAAQIVEQMDLLDFPGYRGRLNVTAIAKESGQTNSISQLIRRGKVAYLFERYVEDQEMNALVICTNSTKQSDVNDVGPVLTRWINATQGDTPQERGGRATGLIWTLTMFDLCISQSLNKQSRLALEEEWDGMMTRTMLERFKDYPWMSNWQASQPFNNTYLVRKPRHQTAFIGRTDGSETHFTDDSLDTLEMMASTFVERPTVKKHIKDAQQAWDAMLTLDDGGITRFSESFTALASVDFKLKRIREQLDKVLNGKAKNTLSSLYVADGADMVAIKRAQAQMILGQLKRRGSALGELINALQLPSEEIRELYLNGVYEEDTDAAPGDTAQDGTQQSIVYASSNEFDFGDDFGDLSLNFDAPPSASSLAPTAAPALQSNEHKFARAVFRNWVTYLRAVPERDGLMRALELDKASIEALIQELIVSGDRLGLQDQLIRVVLKRAQSGSRRDQMVERQVLEVQRVLSDFVAWFGYTAAPVETRPKSHTGNREALFSFYGDVARDALPQLPAQPINQAQQFLGDWLSGVAYITMDNASHGTGSEITPEQNERLGHVLSAFEAR</sequence>
<accession>A0A0J6IPB7</accession>
<name>A0A0J6IPB7_9PSED</name>
<dbReference type="Pfam" id="PF10139">
    <property type="entry name" value="Virul_Fac"/>
    <property type="match status" value="1"/>
</dbReference>
<reference evidence="2 3" key="1">
    <citation type="submission" date="2015-02" db="EMBL/GenBank/DDBJ databases">
        <title>Pseudomonas helleri sp. nov. and Pseudomonas weihenstephanensis sp. nov., isolated from raw cows milk.</title>
        <authorList>
            <person name="von Neubeck M."/>
            <person name="Huptas C."/>
            <person name="Wenning M."/>
            <person name="Scherer S."/>
        </authorList>
    </citation>
    <scope>NUCLEOTIDE SEQUENCE [LARGE SCALE GENOMIC DNA]</scope>
    <source>
        <strain evidence="2 3">DSM 29166</strain>
    </source>
</reference>
<gene>
    <name evidence="2" type="ORF">TU86_08310</name>
</gene>
<dbReference type="OrthoDB" id="1060501at2"/>
<dbReference type="InterPro" id="IPR017030">
    <property type="entry name" value="Vir_effector_SfrC"/>
</dbReference>
<protein>
    <recommendedName>
        <fullName evidence="1">Cyclic nucleotide-binding domain-containing protein</fullName>
    </recommendedName>
</protein>
<proteinExistence type="predicted"/>
<dbReference type="PATRIC" id="fig|1608994.3.peg.2278"/>
<dbReference type="RefSeq" id="WP_048363825.1">
    <property type="nucleotide sequence ID" value="NZ_JYLF01000003.1"/>
</dbReference>
<evidence type="ECO:0000313" key="3">
    <source>
        <dbReference type="Proteomes" id="UP000036325"/>
    </source>
</evidence>